<reference evidence="2" key="1">
    <citation type="submission" date="2014-09" db="EMBL/GenBank/DDBJ databases">
        <authorList>
            <person name="Magalhaes I.L.F."/>
            <person name="Oliveira U."/>
            <person name="Santos F.R."/>
            <person name="Vidigal T.H.D.A."/>
            <person name="Brescovit A.D."/>
            <person name="Santos A.J."/>
        </authorList>
    </citation>
    <scope>NUCLEOTIDE SEQUENCE</scope>
    <source>
        <tissue evidence="2">Shoot tissue taken approximately 20 cm above the soil surface</tissue>
    </source>
</reference>
<evidence type="ECO:0000256" key="1">
    <source>
        <dbReference type="SAM" id="MobiDB-lite"/>
    </source>
</evidence>
<dbReference type="AlphaFoldDB" id="A0A0A8YH19"/>
<feature type="region of interest" description="Disordered" evidence="1">
    <location>
        <begin position="1"/>
        <end position="24"/>
    </location>
</feature>
<accession>A0A0A8YH19</accession>
<sequence>MLQFGHDQFFVGLSEQPTKRTGRT</sequence>
<evidence type="ECO:0000313" key="2">
    <source>
        <dbReference type="EMBL" id="JAD25664.1"/>
    </source>
</evidence>
<organism evidence="2">
    <name type="scientific">Arundo donax</name>
    <name type="common">Giant reed</name>
    <name type="synonym">Donax arundinaceus</name>
    <dbReference type="NCBI Taxonomy" id="35708"/>
    <lineage>
        <taxon>Eukaryota</taxon>
        <taxon>Viridiplantae</taxon>
        <taxon>Streptophyta</taxon>
        <taxon>Embryophyta</taxon>
        <taxon>Tracheophyta</taxon>
        <taxon>Spermatophyta</taxon>
        <taxon>Magnoliopsida</taxon>
        <taxon>Liliopsida</taxon>
        <taxon>Poales</taxon>
        <taxon>Poaceae</taxon>
        <taxon>PACMAD clade</taxon>
        <taxon>Arundinoideae</taxon>
        <taxon>Arundineae</taxon>
        <taxon>Arundo</taxon>
    </lineage>
</organism>
<dbReference type="EMBL" id="GBRH01272231">
    <property type="protein sequence ID" value="JAD25664.1"/>
    <property type="molecule type" value="Transcribed_RNA"/>
</dbReference>
<reference evidence="2" key="2">
    <citation type="journal article" date="2015" name="Data Brief">
        <title>Shoot transcriptome of the giant reed, Arundo donax.</title>
        <authorList>
            <person name="Barrero R.A."/>
            <person name="Guerrero F.D."/>
            <person name="Moolhuijzen P."/>
            <person name="Goolsby J.A."/>
            <person name="Tidwell J."/>
            <person name="Bellgard S.E."/>
            <person name="Bellgard M.I."/>
        </authorList>
    </citation>
    <scope>NUCLEOTIDE SEQUENCE</scope>
    <source>
        <tissue evidence="2">Shoot tissue taken approximately 20 cm above the soil surface</tissue>
    </source>
</reference>
<proteinExistence type="predicted"/>
<name>A0A0A8YH19_ARUDO</name>
<protein>
    <submittedName>
        <fullName evidence="2">Uncharacterized protein</fullName>
    </submittedName>
</protein>